<evidence type="ECO:0000259" key="9">
    <source>
        <dbReference type="Pfam" id="PF13515"/>
    </source>
</evidence>
<keyword evidence="5 7" id="KW-0472">Membrane</keyword>
<dbReference type="PANTHER" id="PTHR30509">
    <property type="entry name" value="P-HYDROXYBENZOIC ACID EFFLUX PUMP SUBUNIT-RELATED"/>
    <property type="match status" value="1"/>
</dbReference>
<evidence type="ECO:0000256" key="6">
    <source>
        <dbReference type="ARBA" id="ARBA00043993"/>
    </source>
</evidence>
<feature type="transmembrane region" description="Helical" evidence="7">
    <location>
        <begin position="444"/>
        <end position="463"/>
    </location>
</feature>
<name>A0ABR7M8E3_9BACT</name>
<evidence type="ECO:0000313" key="10">
    <source>
        <dbReference type="EMBL" id="MBC6491114.1"/>
    </source>
</evidence>
<dbReference type="Proteomes" id="UP000765802">
    <property type="component" value="Unassembled WGS sequence"/>
</dbReference>
<keyword evidence="3 7" id="KW-0812">Transmembrane</keyword>
<evidence type="ECO:0000256" key="2">
    <source>
        <dbReference type="ARBA" id="ARBA00022475"/>
    </source>
</evidence>
<comment type="similarity">
    <text evidence="6">Belongs to the YccS/YhfK family.</text>
</comment>
<sequence>MEYIREYKKYSSSYYVSEGVRLTAGVMIPLLAASYLGQLQAGIALGLGAMCVGLTDNTGPIHHRVNGMVATLLLIFVLTLVTGLSMQHSWLLAVLISVMGFACSMIGVYGIRAASVGSAGLLVMILSIDERYDTEQVVRNALLVSAGGVFYLVMSLLLYRLRPYRLIQQALGDSLLSTADYLRSRARFYEDEVDYDKTYKLVLEQQVQVHNKQNLVREMLFKTRDIVRESTHKSRILMMIFLDSVDLFERIMTSQQDYRQLHEMVDESGLIPEFRDYIGRLAAEAESIGLALQEGRTSMPDPALREKLIALDRDFRNARTSVMDDSNIEGFISLRHILDSLKDLTHRLETLHRYTSFDKKISDNFSRQIDYTKFVSPSDFNLKLLVNNLSVSSNIFRHSVRVSLALLAGFFLSRVLPFGHGYWILLTILVILKPAYSLTKQRNVERLTGTFFGAVLGALILWLVRDDRLLVSVMILGMIIAYSMIRLKYLVSVVAMTAYVLIAFHFLKPGDFTEVLRDRLIDTFAGSAIAFIATFAVPPKWEHEQILELLRHAIRANASYFSFISKPFLGQPLTNLDYKLNRKEAFVRLANLSDAFQRMLNEPRRQQKKIQVIHQLVVSNHMLASHIATLSSYRKLADTYASEKFLPIVDASCGHLKCAEELLSEEAYPVKLLSAEENFVIRDELRQLLEIRLAELAAGSLETATRRKFSELKTLADQFEYINKISIEIEKLAAGLRA</sequence>
<reference evidence="10 11" key="1">
    <citation type="submission" date="2016-07" db="EMBL/GenBank/DDBJ databases">
        <title>Genome analysis of Flavihumibacter stibioxidans YS-17.</title>
        <authorList>
            <person name="Shi K."/>
            <person name="Han Y."/>
            <person name="Wang G."/>
        </authorList>
    </citation>
    <scope>NUCLEOTIDE SEQUENCE [LARGE SCALE GENOMIC DNA]</scope>
    <source>
        <strain evidence="10 11">YS-17</strain>
    </source>
</reference>
<feature type="transmembrane region" description="Helical" evidence="7">
    <location>
        <begin position="92"/>
        <end position="125"/>
    </location>
</feature>
<evidence type="ECO:0000256" key="4">
    <source>
        <dbReference type="ARBA" id="ARBA00022989"/>
    </source>
</evidence>
<evidence type="ECO:0000259" key="8">
    <source>
        <dbReference type="Pfam" id="PF12805"/>
    </source>
</evidence>
<evidence type="ECO:0000256" key="1">
    <source>
        <dbReference type="ARBA" id="ARBA00004651"/>
    </source>
</evidence>
<organism evidence="10 11">
    <name type="scientific">Flavihumibacter stibioxidans</name>
    <dbReference type="NCBI Taxonomy" id="1834163"/>
    <lineage>
        <taxon>Bacteria</taxon>
        <taxon>Pseudomonadati</taxon>
        <taxon>Bacteroidota</taxon>
        <taxon>Chitinophagia</taxon>
        <taxon>Chitinophagales</taxon>
        <taxon>Chitinophagaceae</taxon>
        <taxon>Flavihumibacter</taxon>
    </lineage>
</organism>
<dbReference type="Pfam" id="PF12805">
    <property type="entry name" value="FUSC-like"/>
    <property type="match status" value="1"/>
</dbReference>
<keyword evidence="11" id="KW-1185">Reference proteome</keyword>
<evidence type="ECO:0000256" key="5">
    <source>
        <dbReference type="ARBA" id="ARBA00023136"/>
    </source>
</evidence>
<evidence type="ECO:0000313" key="11">
    <source>
        <dbReference type="Proteomes" id="UP000765802"/>
    </source>
</evidence>
<evidence type="ECO:0000256" key="7">
    <source>
        <dbReference type="SAM" id="Phobius"/>
    </source>
</evidence>
<keyword evidence="2" id="KW-1003">Cell membrane</keyword>
<feature type="transmembrane region" description="Helical" evidence="7">
    <location>
        <begin position="38"/>
        <end position="55"/>
    </location>
</feature>
<feature type="transmembrane region" description="Helical" evidence="7">
    <location>
        <begin position="67"/>
        <end position="86"/>
    </location>
</feature>
<protein>
    <recommendedName>
        <fullName evidence="12">Integral membrane protein YccS N-terminal domain-containing protein</fullName>
    </recommendedName>
</protein>
<dbReference type="InterPro" id="IPR032692">
    <property type="entry name" value="YccS_N"/>
</dbReference>
<feature type="domain" description="Integral membrane bound transporter" evidence="9">
    <location>
        <begin position="410"/>
        <end position="532"/>
    </location>
</feature>
<dbReference type="Pfam" id="PF13515">
    <property type="entry name" value="FUSC_2"/>
    <property type="match status" value="1"/>
</dbReference>
<feature type="transmembrane region" description="Helical" evidence="7">
    <location>
        <begin position="137"/>
        <end position="159"/>
    </location>
</feature>
<dbReference type="InterPro" id="IPR049453">
    <property type="entry name" value="Memb_transporter_dom"/>
</dbReference>
<evidence type="ECO:0008006" key="12">
    <source>
        <dbReference type="Google" id="ProtNLM"/>
    </source>
</evidence>
<feature type="transmembrane region" description="Helical" evidence="7">
    <location>
        <begin position="404"/>
        <end position="432"/>
    </location>
</feature>
<feature type="transmembrane region" description="Helical" evidence="7">
    <location>
        <begin position="490"/>
        <end position="507"/>
    </location>
</feature>
<accession>A0ABR7M8E3</accession>
<evidence type="ECO:0000256" key="3">
    <source>
        <dbReference type="ARBA" id="ARBA00022692"/>
    </source>
</evidence>
<dbReference type="PANTHER" id="PTHR30509:SF9">
    <property type="entry name" value="MULTIDRUG RESISTANCE PROTEIN MDTO"/>
    <property type="match status" value="1"/>
</dbReference>
<feature type="domain" description="Integral membrane protein YccS N-terminal" evidence="8">
    <location>
        <begin position="70"/>
        <end position="345"/>
    </location>
</feature>
<gene>
    <name evidence="10" type="ORF">BC349_08730</name>
</gene>
<comment type="caution">
    <text evidence="10">The sequence shown here is derived from an EMBL/GenBank/DDBJ whole genome shotgun (WGS) entry which is preliminary data.</text>
</comment>
<keyword evidence="4 7" id="KW-1133">Transmembrane helix</keyword>
<dbReference type="EMBL" id="MBUA01000012">
    <property type="protein sequence ID" value="MBC6491114.1"/>
    <property type="molecule type" value="Genomic_DNA"/>
</dbReference>
<proteinExistence type="inferred from homology"/>
<comment type="subcellular location">
    <subcellularLocation>
        <location evidence="1">Cell membrane</location>
        <topology evidence="1">Multi-pass membrane protein</topology>
    </subcellularLocation>
</comment>